<dbReference type="Proteomes" id="UP001595075">
    <property type="component" value="Unassembled WGS sequence"/>
</dbReference>
<evidence type="ECO:0000313" key="1">
    <source>
        <dbReference type="EMBL" id="KAL2073119.1"/>
    </source>
</evidence>
<accession>A0ABR4CT09</accession>
<reference evidence="1 2" key="1">
    <citation type="journal article" date="2024" name="Commun. Biol.">
        <title>Comparative genomic analysis of thermophilic fungi reveals convergent evolutionary adaptations and gene losses.</title>
        <authorList>
            <person name="Steindorff A.S."/>
            <person name="Aguilar-Pontes M.V."/>
            <person name="Robinson A.J."/>
            <person name="Andreopoulos B."/>
            <person name="LaButti K."/>
            <person name="Kuo A."/>
            <person name="Mondo S."/>
            <person name="Riley R."/>
            <person name="Otillar R."/>
            <person name="Haridas S."/>
            <person name="Lipzen A."/>
            <person name="Grimwood J."/>
            <person name="Schmutz J."/>
            <person name="Clum A."/>
            <person name="Reid I.D."/>
            <person name="Moisan M.C."/>
            <person name="Butler G."/>
            <person name="Nguyen T.T.M."/>
            <person name="Dewar K."/>
            <person name="Conant G."/>
            <person name="Drula E."/>
            <person name="Henrissat B."/>
            <person name="Hansel C."/>
            <person name="Singer S."/>
            <person name="Hutchinson M.I."/>
            <person name="de Vries R.P."/>
            <person name="Natvig D.O."/>
            <person name="Powell A.J."/>
            <person name="Tsang A."/>
            <person name="Grigoriev I.V."/>
        </authorList>
    </citation>
    <scope>NUCLEOTIDE SEQUENCE [LARGE SCALE GENOMIC DNA]</scope>
    <source>
        <strain evidence="1 2">CBS 494.80</strain>
    </source>
</reference>
<protein>
    <submittedName>
        <fullName evidence="1">Uncharacterized protein</fullName>
    </submittedName>
</protein>
<organism evidence="1 2">
    <name type="scientific">Oculimacula yallundae</name>
    <dbReference type="NCBI Taxonomy" id="86028"/>
    <lineage>
        <taxon>Eukaryota</taxon>
        <taxon>Fungi</taxon>
        <taxon>Dikarya</taxon>
        <taxon>Ascomycota</taxon>
        <taxon>Pezizomycotina</taxon>
        <taxon>Leotiomycetes</taxon>
        <taxon>Helotiales</taxon>
        <taxon>Ploettnerulaceae</taxon>
        <taxon>Oculimacula</taxon>
    </lineage>
</organism>
<sequence length="237" mass="26998">MAVSLQVKKYSHFETERVPVYNGLTAARNFQTKEIQAIRIHRAKTIIQLTILYFRKIPIDYSSSPKMTSQNTNNNLPASAPPPALIYLQYRLEAEPSFLIGFSLFNDFMFEHVYRVDAPASIFRDAHGLYHAQPSFGLPKTVRKLEILRLDPVSVTYAELKTKIEGLFRVQDRTLLAQSWFVRTLTLKDITVNYNNGALMAEGSIFTQGDDGVARELLKMVVKRGFVDTIQVAYDCI</sequence>
<keyword evidence="2" id="KW-1185">Reference proteome</keyword>
<proteinExistence type="predicted"/>
<comment type="caution">
    <text evidence="1">The sequence shown here is derived from an EMBL/GenBank/DDBJ whole genome shotgun (WGS) entry which is preliminary data.</text>
</comment>
<dbReference type="EMBL" id="JAZHXI010000003">
    <property type="protein sequence ID" value="KAL2073119.1"/>
    <property type="molecule type" value="Genomic_DNA"/>
</dbReference>
<gene>
    <name evidence="1" type="ORF">VTL71DRAFT_10443</name>
</gene>
<name>A0ABR4CT09_9HELO</name>
<evidence type="ECO:0000313" key="2">
    <source>
        <dbReference type="Proteomes" id="UP001595075"/>
    </source>
</evidence>